<dbReference type="HOGENOM" id="CLU_105370_0_0_5"/>
<reference evidence="3 4" key="1">
    <citation type="submission" date="2010-04" db="EMBL/GenBank/DDBJ databases">
        <authorList>
            <person name="Qin X."/>
            <person name="Bachman B."/>
            <person name="Battles P."/>
            <person name="Bell A."/>
            <person name="Bess C."/>
            <person name="Bickham C."/>
            <person name="Chaboub L."/>
            <person name="Chen D."/>
            <person name="Coyle M."/>
            <person name="Deiros D.R."/>
            <person name="Dinh H."/>
            <person name="Forbes L."/>
            <person name="Fowler G."/>
            <person name="Francisco L."/>
            <person name="Fu Q."/>
            <person name="Gubbala S."/>
            <person name="Hale W."/>
            <person name="Han Y."/>
            <person name="Hemphill L."/>
            <person name="Highlander S.K."/>
            <person name="Hirani K."/>
            <person name="Hogues M."/>
            <person name="Jackson L."/>
            <person name="Jakkamsetti A."/>
            <person name="Javaid M."/>
            <person name="Jiang H."/>
            <person name="Korchina V."/>
            <person name="Kovar C."/>
            <person name="Lara F."/>
            <person name="Lee S."/>
            <person name="Mata R."/>
            <person name="Mathew T."/>
            <person name="Moen C."/>
            <person name="Morales K."/>
            <person name="Munidasa M."/>
            <person name="Nazareth L."/>
            <person name="Ngo R."/>
            <person name="Nguyen L."/>
            <person name="Okwuonu G."/>
            <person name="Ongeri F."/>
            <person name="Patil S."/>
            <person name="Petrosino J."/>
            <person name="Pham C."/>
            <person name="Pham P."/>
            <person name="Pu L.-L."/>
            <person name="Puazo M."/>
            <person name="Raj R."/>
            <person name="Reid J."/>
            <person name="Rouhana J."/>
            <person name="Saada N."/>
            <person name="Shang Y."/>
            <person name="Simmons D."/>
            <person name="Thornton R."/>
            <person name="Warren J."/>
            <person name="Weissenberger G."/>
            <person name="Zhang J."/>
            <person name="Zhang L."/>
            <person name="Zhou C."/>
            <person name="Zhu D."/>
            <person name="Muzny D."/>
            <person name="Worley K."/>
            <person name="Gibbs R."/>
        </authorList>
    </citation>
    <scope>NUCLEOTIDE SEQUENCE [LARGE SCALE GENOMIC DNA]</scope>
    <source>
        <strain evidence="3 4">ATCC 49957</strain>
    </source>
</reference>
<dbReference type="GO" id="GO:0016740">
    <property type="term" value="F:transferase activity"/>
    <property type="evidence" value="ECO:0007669"/>
    <property type="project" value="InterPro"/>
</dbReference>
<keyword evidence="4" id="KW-1185">Reference proteome</keyword>
<evidence type="ECO:0000313" key="4">
    <source>
        <dbReference type="Proteomes" id="UP000005324"/>
    </source>
</evidence>
<comment type="pathway">
    <text evidence="1">Cell wall biogenesis; peptidoglycan biosynthesis.</text>
</comment>
<keyword evidence="1" id="KW-0133">Cell shape</keyword>
<keyword evidence="1" id="KW-0961">Cell wall biogenesis/degradation</keyword>
<organism evidence="3 4">
    <name type="scientific">Pseudoroseomonas cervicalis ATCC 49957</name>
    <dbReference type="NCBI Taxonomy" id="525371"/>
    <lineage>
        <taxon>Bacteria</taxon>
        <taxon>Pseudomonadati</taxon>
        <taxon>Pseudomonadota</taxon>
        <taxon>Alphaproteobacteria</taxon>
        <taxon>Acetobacterales</taxon>
        <taxon>Roseomonadaceae</taxon>
        <taxon>Roseomonas</taxon>
    </lineage>
</organism>
<evidence type="ECO:0000256" key="1">
    <source>
        <dbReference type="PROSITE-ProRule" id="PRU01373"/>
    </source>
</evidence>
<evidence type="ECO:0000313" key="3">
    <source>
        <dbReference type="EMBL" id="EFH09279.1"/>
    </source>
</evidence>
<dbReference type="PANTHER" id="PTHR38589:SF1">
    <property type="entry name" value="BLR0621 PROTEIN"/>
    <property type="match status" value="1"/>
</dbReference>
<dbReference type="AlphaFoldDB" id="D5RTU0"/>
<dbReference type="GO" id="GO:0009252">
    <property type="term" value="P:peptidoglycan biosynthetic process"/>
    <property type="evidence" value="ECO:0007669"/>
    <property type="project" value="UniProtKB-KW"/>
</dbReference>
<protein>
    <recommendedName>
        <fullName evidence="2">L,D-TPase catalytic domain-containing protein</fullName>
    </recommendedName>
</protein>
<gene>
    <name evidence="3" type="ORF">HMPREF0731_4502</name>
</gene>
<dbReference type="Pfam" id="PF03734">
    <property type="entry name" value="YkuD"/>
    <property type="match status" value="1"/>
</dbReference>
<dbReference type="EMBL" id="ADVL01000844">
    <property type="protein sequence ID" value="EFH09279.1"/>
    <property type="molecule type" value="Genomic_DNA"/>
</dbReference>
<dbReference type="PROSITE" id="PS52029">
    <property type="entry name" value="LD_TPASE"/>
    <property type="match status" value="1"/>
</dbReference>
<dbReference type="GO" id="GO:0008360">
    <property type="term" value="P:regulation of cell shape"/>
    <property type="evidence" value="ECO:0007669"/>
    <property type="project" value="UniProtKB-UniRule"/>
</dbReference>
<keyword evidence="1" id="KW-0573">Peptidoglycan synthesis</keyword>
<dbReference type="RefSeq" id="WP_007005940.1">
    <property type="nucleotide sequence ID" value="NZ_GG770841.1"/>
</dbReference>
<dbReference type="InterPro" id="IPR005490">
    <property type="entry name" value="LD_TPept_cat_dom"/>
</dbReference>
<feature type="active site" description="Proton donor/acceptor" evidence="1">
    <location>
        <position position="133"/>
    </location>
</feature>
<name>D5RTU0_9PROT</name>
<proteinExistence type="predicted"/>
<feature type="active site" description="Nucleophile" evidence="1">
    <location>
        <position position="145"/>
    </location>
</feature>
<accession>D5RTU0</accession>
<dbReference type="Proteomes" id="UP000005324">
    <property type="component" value="Unassembled WGS sequence"/>
</dbReference>
<comment type="caution">
    <text evidence="3">The sequence shown here is derived from an EMBL/GenBank/DDBJ whole genome shotgun (WGS) entry which is preliminary data.</text>
</comment>
<dbReference type="PANTHER" id="PTHR38589">
    <property type="entry name" value="BLR0621 PROTEIN"/>
    <property type="match status" value="1"/>
</dbReference>
<evidence type="ECO:0000259" key="2">
    <source>
        <dbReference type="PROSITE" id="PS52029"/>
    </source>
</evidence>
<dbReference type="GO" id="GO:0071555">
    <property type="term" value="P:cell wall organization"/>
    <property type="evidence" value="ECO:0007669"/>
    <property type="project" value="UniProtKB-UniRule"/>
</dbReference>
<sequence length="169" mass="18274">MEFARVRPEAPSQGLVEFRGRVWRCALGKGGVRADKAEGDGATPLGLLPLRRVLYRADRGPAPACGVPVEPIGREDGWCDDPADAAYNTRIRLPHSARHEELWRQDAVYDIIGVLGWNDQPVVRGRGSAIFLHLARPAYAPTEGCIALEPGDLRALLAAGCLGFEVLPG</sequence>
<feature type="domain" description="L,D-TPase catalytic" evidence="2">
    <location>
        <begin position="1"/>
        <end position="169"/>
    </location>
</feature>
<dbReference type="OrthoDB" id="9804204at2"/>